<evidence type="ECO:0000313" key="2">
    <source>
        <dbReference type="EMBL" id="KAF2728740.1"/>
    </source>
</evidence>
<feature type="compositionally biased region" description="Polar residues" evidence="1">
    <location>
        <begin position="1"/>
        <end position="12"/>
    </location>
</feature>
<dbReference type="Proteomes" id="UP000799444">
    <property type="component" value="Unassembled WGS sequence"/>
</dbReference>
<comment type="caution">
    <text evidence="2">The sequence shown here is derived from an EMBL/GenBank/DDBJ whole genome shotgun (WGS) entry which is preliminary data.</text>
</comment>
<dbReference type="AlphaFoldDB" id="A0A9P4QN94"/>
<evidence type="ECO:0000256" key="1">
    <source>
        <dbReference type="SAM" id="MobiDB-lite"/>
    </source>
</evidence>
<dbReference type="EMBL" id="ML996268">
    <property type="protein sequence ID" value="KAF2728740.1"/>
    <property type="molecule type" value="Genomic_DNA"/>
</dbReference>
<gene>
    <name evidence="2" type="ORF">EJ04DRAFT_569258</name>
</gene>
<keyword evidence="3" id="KW-1185">Reference proteome</keyword>
<organism evidence="2 3">
    <name type="scientific">Polyplosphaeria fusca</name>
    <dbReference type="NCBI Taxonomy" id="682080"/>
    <lineage>
        <taxon>Eukaryota</taxon>
        <taxon>Fungi</taxon>
        <taxon>Dikarya</taxon>
        <taxon>Ascomycota</taxon>
        <taxon>Pezizomycotina</taxon>
        <taxon>Dothideomycetes</taxon>
        <taxon>Pleosporomycetidae</taxon>
        <taxon>Pleosporales</taxon>
        <taxon>Tetraplosphaeriaceae</taxon>
        <taxon>Polyplosphaeria</taxon>
    </lineage>
</organism>
<protein>
    <submittedName>
        <fullName evidence="2">Uncharacterized protein</fullName>
    </submittedName>
</protein>
<name>A0A9P4QN94_9PLEO</name>
<sequence>MAYASPQYNPNAYQPGPPQPAYVQPGQAGYIYDQGYTRPQQMTTEPVPPPAGNPAFEYHAGEEALKKMNKEKKKKKKKKKDKSDGLLLGIRKLDSIKEYGGSSALFNYND</sequence>
<proteinExistence type="predicted"/>
<reference evidence="2" key="1">
    <citation type="journal article" date="2020" name="Stud. Mycol.">
        <title>101 Dothideomycetes genomes: a test case for predicting lifestyles and emergence of pathogens.</title>
        <authorList>
            <person name="Haridas S."/>
            <person name="Albert R."/>
            <person name="Binder M."/>
            <person name="Bloem J."/>
            <person name="Labutti K."/>
            <person name="Salamov A."/>
            <person name="Andreopoulos B."/>
            <person name="Baker S."/>
            <person name="Barry K."/>
            <person name="Bills G."/>
            <person name="Bluhm B."/>
            <person name="Cannon C."/>
            <person name="Castanera R."/>
            <person name="Culley D."/>
            <person name="Daum C."/>
            <person name="Ezra D."/>
            <person name="Gonzalez J."/>
            <person name="Henrissat B."/>
            <person name="Kuo A."/>
            <person name="Liang C."/>
            <person name="Lipzen A."/>
            <person name="Lutzoni F."/>
            <person name="Magnuson J."/>
            <person name="Mondo S."/>
            <person name="Nolan M."/>
            <person name="Ohm R."/>
            <person name="Pangilinan J."/>
            <person name="Park H.-J."/>
            <person name="Ramirez L."/>
            <person name="Alfaro M."/>
            <person name="Sun H."/>
            <person name="Tritt A."/>
            <person name="Yoshinaga Y."/>
            <person name="Zwiers L.-H."/>
            <person name="Turgeon B."/>
            <person name="Goodwin S."/>
            <person name="Spatafora J."/>
            <person name="Crous P."/>
            <person name="Grigoriev I."/>
        </authorList>
    </citation>
    <scope>NUCLEOTIDE SEQUENCE</scope>
    <source>
        <strain evidence="2">CBS 125425</strain>
    </source>
</reference>
<evidence type="ECO:0000313" key="3">
    <source>
        <dbReference type="Proteomes" id="UP000799444"/>
    </source>
</evidence>
<accession>A0A9P4QN94</accession>
<feature type="region of interest" description="Disordered" evidence="1">
    <location>
        <begin position="1"/>
        <end position="58"/>
    </location>
</feature>